<dbReference type="SUPFAM" id="SSF48576">
    <property type="entry name" value="Terpenoid synthases"/>
    <property type="match status" value="1"/>
</dbReference>
<name>A0ABM1B841_LIMPO</name>
<evidence type="ECO:0000313" key="2">
    <source>
        <dbReference type="Proteomes" id="UP000694941"/>
    </source>
</evidence>
<dbReference type="PANTHER" id="PTHR12001:SF55">
    <property type="entry name" value="ALL TRANS-POLYPRENYL-DIPHOSPHATE SYNTHASE PDSS2"/>
    <property type="match status" value="1"/>
</dbReference>
<dbReference type="InterPro" id="IPR008949">
    <property type="entry name" value="Isoprenoid_synthase_dom_sf"/>
</dbReference>
<dbReference type="RefSeq" id="XP_013776731.1">
    <property type="nucleotide sequence ID" value="XM_013921277.2"/>
</dbReference>
<protein>
    <submittedName>
        <fullName evidence="3">Decaprenyl-diphosphate synthase subunit 2-like</fullName>
    </submittedName>
</protein>
<dbReference type="InterPro" id="IPR000092">
    <property type="entry name" value="Polyprenyl_synt"/>
</dbReference>
<dbReference type="GeneID" id="106461455"/>
<comment type="similarity">
    <text evidence="1">Belongs to the FPP/GGPP synthase family.</text>
</comment>
<organism evidence="2 3">
    <name type="scientific">Limulus polyphemus</name>
    <name type="common">Atlantic horseshoe crab</name>
    <dbReference type="NCBI Taxonomy" id="6850"/>
    <lineage>
        <taxon>Eukaryota</taxon>
        <taxon>Metazoa</taxon>
        <taxon>Ecdysozoa</taxon>
        <taxon>Arthropoda</taxon>
        <taxon>Chelicerata</taxon>
        <taxon>Merostomata</taxon>
        <taxon>Xiphosura</taxon>
        <taxon>Limulidae</taxon>
        <taxon>Limulus</taxon>
    </lineage>
</organism>
<evidence type="ECO:0000256" key="1">
    <source>
        <dbReference type="RuleBase" id="RU004466"/>
    </source>
</evidence>
<accession>A0ABM1B841</accession>
<keyword evidence="1" id="KW-0808">Transferase</keyword>
<reference evidence="3" key="1">
    <citation type="submission" date="2025-08" db="UniProtKB">
        <authorList>
            <consortium name="RefSeq"/>
        </authorList>
    </citation>
    <scope>IDENTIFICATION</scope>
    <source>
        <tissue evidence="3">Muscle</tissue>
    </source>
</reference>
<dbReference type="PANTHER" id="PTHR12001">
    <property type="entry name" value="GERANYLGERANYL PYROPHOSPHATE SYNTHASE"/>
    <property type="match status" value="1"/>
</dbReference>
<gene>
    <name evidence="3" type="primary">LOC106461455</name>
</gene>
<dbReference type="Pfam" id="PF00348">
    <property type="entry name" value="polyprenyl_synt"/>
    <property type="match status" value="1"/>
</dbReference>
<proteinExistence type="inferred from homology"/>
<keyword evidence="2" id="KW-1185">Reference proteome</keyword>
<evidence type="ECO:0000313" key="3">
    <source>
        <dbReference type="RefSeq" id="XP_013776731.1"/>
    </source>
</evidence>
<dbReference type="Gene3D" id="1.10.600.10">
    <property type="entry name" value="Farnesyl Diphosphate Synthase"/>
    <property type="match status" value="1"/>
</dbReference>
<dbReference type="Proteomes" id="UP000694941">
    <property type="component" value="Unplaced"/>
</dbReference>
<sequence length="435" mass="48328">MKFIAKEIRGLCNMLVKERKMFSKVIPLLNWPRQMTCTAGPCISIDIKPNFITSSKIELAKHTRQFHHRFYASLGSYTTKTSDWNRAVSDAEKIVGYPTSYFSLRCLLSDEISNIALHLRKLIGTNHPILKTAKRLIYNGRNNMQTRGLIVLLVSKAVGHHTSSRDYLEASRSAGISQRQRSLAEITEMIHTAHLIHRGMLNLSESAVPDSNTLKDLQFGNKISVLSGDYLLANACKGLAELRNCTAVDLISTAIGDFMQAEFVGEHDSEGNALPTASMGVADWEQRSFLWAGSLMANSCKATLELAGHNQEVQERGYEFGKVIGLAWQTHADLQPFTDTYRHPPGTMFDLTSVPVLLCLENEPKLLDYIRSCGASVTSLDFKKLHTTVIESGAVEKAKKLLSTYTKRAQVILAEFGNSDATLALLKIVHALEEQ</sequence>